<gene>
    <name evidence="1" type="ORF">J2Z49_001564</name>
</gene>
<protein>
    <submittedName>
        <fullName evidence="1">Uncharacterized protein</fullName>
    </submittedName>
</protein>
<organism evidence="1 2">
    <name type="scientific">Desulfofundulus luciae</name>
    <dbReference type="NCBI Taxonomy" id="74702"/>
    <lineage>
        <taxon>Bacteria</taxon>
        <taxon>Bacillati</taxon>
        <taxon>Bacillota</taxon>
        <taxon>Clostridia</taxon>
        <taxon>Eubacteriales</taxon>
        <taxon>Peptococcaceae</taxon>
        <taxon>Desulfofundulus</taxon>
    </lineage>
</organism>
<evidence type="ECO:0000313" key="2">
    <source>
        <dbReference type="Proteomes" id="UP001225644"/>
    </source>
</evidence>
<comment type="caution">
    <text evidence="1">The sequence shown here is derived from an EMBL/GenBank/DDBJ whole genome shotgun (WGS) entry which is preliminary data.</text>
</comment>
<keyword evidence="2" id="KW-1185">Reference proteome</keyword>
<reference evidence="1 2" key="1">
    <citation type="submission" date="2023-07" db="EMBL/GenBank/DDBJ databases">
        <title>Genomic Encyclopedia of Type Strains, Phase IV (KMG-IV): sequencing the most valuable type-strain genomes for metagenomic binning, comparative biology and taxonomic classification.</title>
        <authorList>
            <person name="Goeker M."/>
        </authorList>
    </citation>
    <scope>NUCLEOTIDE SEQUENCE [LARGE SCALE GENOMIC DNA]</scope>
    <source>
        <strain evidence="1 2">DSM 12396</strain>
    </source>
</reference>
<name>A0ABU0B2H1_9FIRM</name>
<dbReference type="EMBL" id="JAUSUX010000010">
    <property type="protein sequence ID" value="MDQ0286450.1"/>
    <property type="molecule type" value="Genomic_DNA"/>
</dbReference>
<dbReference type="Proteomes" id="UP001225644">
    <property type="component" value="Unassembled WGS sequence"/>
</dbReference>
<evidence type="ECO:0000313" key="1">
    <source>
        <dbReference type="EMBL" id="MDQ0286450.1"/>
    </source>
</evidence>
<proteinExistence type="predicted"/>
<accession>A0ABU0B2H1</accession>
<sequence length="118" mass="13805">MSRYKPAFIAQYWKMGSDTMGFSWLRTFVALGFFLGLVIFGLEVVVAGYNQFLLPPEPLHLGQVMKDVVEYLQQPWLDRYLNLMRELIMTYEERLHFSAYEVSKVSFSPSVNDVIIRL</sequence>
<dbReference type="RefSeq" id="WP_307401613.1">
    <property type="nucleotide sequence ID" value="NZ_JAUSUX010000010.1"/>
</dbReference>